<sequence length="356" mass="40197">MDAVEAMKESIGVSVYEQLEIRFILYIGFGIAVIICNLICLLVFNSSRDFRRKFMLYSFVSFAELINGVSFLSAGLGRMQLLTGGGYNQPITSSDCIFTFPWPTLLLISGTLPACANLSLSLERLFAVRYASTYRGWSNSHKLILIIASVAVCLILYGLAVMSSLLWPSVSPTRICAVMNSAGPYFGTVHYFLICKAYVIGFLMVVYVYRFAGSHKKLTSSERRTQRTSLVLLGLCVILVAIPNYVLILDNWKIPKFPELLVGIAYCLYACQSMSTLTVFLLFRPEFRERLLGFLCPFRKEGRIESSDHVRTVLHSTIERQTRPALAIHTTQIIAKHHQNDPNRRPSAHHRHNETY</sequence>
<organism evidence="3 4">
    <name type="scientific">Mesorhabditis spiculigera</name>
    <dbReference type="NCBI Taxonomy" id="96644"/>
    <lineage>
        <taxon>Eukaryota</taxon>
        <taxon>Metazoa</taxon>
        <taxon>Ecdysozoa</taxon>
        <taxon>Nematoda</taxon>
        <taxon>Chromadorea</taxon>
        <taxon>Rhabditida</taxon>
        <taxon>Rhabditina</taxon>
        <taxon>Rhabditomorpha</taxon>
        <taxon>Rhabditoidea</taxon>
        <taxon>Rhabditidae</taxon>
        <taxon>Mesorhabditinae</taxon>
        <taxon>Mesorhabditis</taxon>
    </lineage>
</organism>
<dbReference type="SUPFAM" id="SSF81321">
    <property type="entry name" value="Family A G protein-coupled receptor-like"/>
    <property type="match status" value="1"/>
</dbReference>
<dbReference type="Gene3D" id="1.20.1070.10">
    <property type="entry name" value="Rhodopsin 7-helix transmembrane proteins"/>
    <property type="match status" value="1"/>
</dbReference>
<name>A0AA36D895_9BILA</name>
<evidence type="ECO:0008006" key="5">
    <source>
        <dbReference type="Google" id="ProtNLM"/>
    </source>
</evidence>
<evidence type="ECO:0000313" key="3">
    <source>
        <dbReference type="EMBL" id="CAJ0582631.1"/>
    </source>
</evidence>
<feature type="transmembrane region" description="Helical" evidence="2">
    <location>
        <begin position="260"/>
        <end position="283"/>
    </location>
</feature>
<feature type="transmembrane region" description="Helical" evidence="2">
    <location>
        <begin position="23"/>
        <end position="44"/>
    </location>
</feature>
<gene>
    <name evidence="3" type="ORF">MSPICULIGERA_LOCUS20761</name>
</gene>
<feature type="transmembrane region" description="Helical" evidence="2">
    <location>
        <begin position="230"/>
        <end position="248"/>
    </location>
</feature>
<feature type="transmembrane region" description="Helical" evidence="2">
    <location>
        <begin position="143"/>
        <end position="168"/>
    </location>
</feature>
<proteinExistence type="predicted"/>
<reference evidence="3" key="1">
    <citation type="submission" date="2023-06" db="EMBL/GenBank/DDBJ databases">
        <authorList>
            <person name="Delattre M."/>
        </authorList>
    </citation>
    <scope>NUCLEOTIDE SEQUENCE</scope>
    <source>
        <strain evidence="3">AF72</strain>
    </source>
</reference>
<comment type="caution">
    <text evidence="3">The sequence shown here is derived from an EMBL/GenBank/DDBJ whole genome shotgun (WGS) entry which is preliminary data.</text>
</comment>
<evidence type="ECO:0000313" key="4">
    <source>
        <dbReference type="Proteomes" id="UP001177023"/>
    </source>
</evidence>
<dbReference type="InterPro" id="IPR047130">
    <property type="entry name" value="7TM_GPCR_Srsx_nematod"/>
</dbReference>
<dbReference type="EMBL" id="CATQJA010002664">
    <property type="protein sequence ID" value="CAJ0582631.1"/>
    <property type="molecule type" value="Genomic_DNA"/>
</dbReference>
<feature type="compositionally biased region" description="Basic residues" evidence="1">
    <location>
        <begin position="346"/>
        <end position="356"/>
    </location>
</feature>
<feature type="transmembrane region" description="Helical" evidence="2">
    <location>
        <begin position="188"/>
        <end position="209"/>
    </location>
</feature>
<feature type="region of interest" description="Disordered" evidence="1">
    <location>
        <begin position="337"/>
        <end position="356"/>
    </location>
</feature>
<keyword evidence="2" id="KW-0472">Membrane</keyword>
<feature type="non-terminal residue" evidence="3">
    <location>
        <position position="1"/>
    </location>
</feature>
<evidence type="ECO:0000256" key="1">
    <source>
        <dbReference type="SAM" id="MobiDB-lite"/>
    </source>
</evidence>
<keyword evidence="4" id="KW-1185">Reference proteome</keyword>
<keyword evidence="2" id="KW-0812">Transmembrane</keyword>
<dbReference type="AlphaFoldDB" id="A0AA36D895"/>
<dbReference type="PANTHER" id="PTHR23360">
    <property type="entry name" value="G-PROTEIN COUPLED RECEPTORS FAMILY 1 PROFILE DOMAIN-CONTAINING PROTEIN-RELATED"/>
    <property type="match status" value="1"/>
</dbReference>
<accession>A0AA36D895</accession>
<feature type="transmembrane region" description="Helical" evidence="2">
    <location>
        <begin position="56"/>
        <end position="77"/>
    </location>
</feature>
<keyword evidence="2" id="KW-1133">Transmembrane helix</keyword>
<feature type="transmembrane region" description="Helical" evidence="2">
    <location>
        <begin position="97"/>
        <end position="122"/>
    </location>
</feature>
<dbReference type="PANTHER" id="PTHR23360:SF39">
    <property type="entry name" value="G_PROTEIN_RECEP_F1_2 DOMAIN-CONTAINING PROTEIN"/>
    <property type="match status" value="1"/>
</dbReference>
<evidence type="ECO:0000256" key="2">
    <source>
        <dbReference type="SAM" id="Phobius"/>
    </source>
</evidence>
<dbReference type="Proteomes" id="UP001177023">
    <property type="component" value="Unassembled WGS sequence"/>
</dbReference>
<protein>
    <recommendedName>
        <fullName evidence="5">G-protein coupled receptors family 1 profile domain-containing protein</fullName>
    </recommendedName>
</protein>